<keyword evidence="3" id="KW-0378">Hydrolase</keyword>
<dbReference type="AlphaFoldDB" id="A0A2H0UI35"/>
<comment type="similarity">
    <text evidence="1 9">Belongs to the peptidase S11 family.</text>
</comment>
<evidence type="ECO:0000256" key="3">
    <source>
        <dbReference type="ARBA" id="ARBA00022801"/>
    </source>
</evidence>
<evidence type="ECO:0000256" key="2">
    <source>
        <dbReference type="ARBA" id="ARBA00022729"/>
    </source>
</evidence>
<dbReference type="PANTHER" id="PTHR21581">
    <property type="entry name" value="D-ALANYL-D-ALANINE CARBOXYPEPTIDASE"/>
    <property type="match status" value="1"/>
</dbReference>
<feature type="compositionally biased region" description="Basic and acidic residues" evidence="10">
    <location>
        <begin position="1"/>
        <end position="10"/>
    </location>
</feature>
<dbReference type="GO" id="GO:0008360">
    <property type="term" value="P:regulation of cell shape"/>
    <property type="evidence" value="ECO:0007669"/>
    <property type="project" value="UniProtKB-KW"/>
</dbReference>
<feature type="region of interest" description="Disordered" evidence="10">
    <location>
        <begin position="1"/>
        <end position="20"/>
    </location>
</feature>
<evidence type="ECO:0000256" key="9">
    <source>
        <dbReference type="RuleBase" id="RU004016"/>
    </source>
</evidence>
<organism evidence="13 14">
    <name type="scientific">Candidatus Kaiserbacteria bacterium CG10_big_fil_rev_8_21_14_0_10_44_10</name>
    <dbReference type="NCBI Taxonomy" id="1974606"/>
    <lineage>
        <taxon>Bacteria</taxon>
        <taxon>Candidatus Kaiseribacteriota</taxon>
    </lineage>
</organism>
<feature type="active site" evidence="7">
    <location>
        <position position="125"/>
    </location>
</feature>
<evidence type="ECO:0000256" key="1">
    <source>
        <dbReference type="ARBA" id="ARBA00007164"/>
    </source>
</evidence>
<keyword evidence="11" id="KW-0472">Membrane</keyword>
<name>A0A2H0UI35_9BACT</name>
<dbReference type="PANTHER" id="PTHR21581:SF6">
    <property type="entry name" value="TRAFFICKING PROTEIN PARTICLE COMPLEX SUBUNIT 12"/>
    <property type="match status" value="1"/>
</dbReference>
<evidence type="ECO:0000259" key="12">
    <source>
        <dbReference type="Pfam" id="PF00768"/>
    </source>
</evidence>
<evidence type="ECO:0000256" key="5">
    <source>
        <dbReference type="ARBA" id="ARBA00022984"/>
    </source>
</evidence>
<feature type="active site" evidence="7">
    <location>
        <position position="179"/>
    </location>
</feature>
<evidence type="ECO:0000256" key="4">
    <source>
        <dbReference type="ARBA" id="ARBA00022960"/>
    </source>
</evidence>
<sequence length="350" mass="36862">MTDSENKEINEENAQDNGSVSFVPASMAKTSNMPVRRQLAIVALLLVGIFGFGASALWLGGDNDNGGGMTASLVQSEETGGSSADIERISFDDLEILAQSAIVIDVQTNEVLYQKSPDESLPLASITKLMTALVASEIVESSAVVSVTARALDQAGDSGLQVGERFSYKSLSDLVLLTSSNDGAYALSAYVGATLDSNSPETAFVKAMNVRAKELGLSQTEFRNPTGLDISETEAGAYGSARDVAELMKYILENSPELLEATTYIDTAVYSEAGTLHKADNTNYVVDAIPNAVASKTGYTTLSGGNLVVAFNVGLNHPVIAVVLGSTHQGRFSDILKLVEATKGEIIDEE</sequence>
<dbReference type="PRINTS" id="PR00725">
    <property type="entry name" value="DADACBPTASE1"/>
</dbReference>
<evidence type="ECO:0000256" key="11">
    <source>
        <dbReference type="SAM" id="Phobius"/>
    </source>
</evidence>
<evidence type="ECO:0000256" key="7">
    <source>
        <dbReference type="PIRSR" id="PIRSR618044-1"/>
    </source>
</evidence>
<dbReference type="GO" id="GO:0009002">
    <property type="term" value="F:serine-type D-Ala-D-Ala carboxypeptidase activity"/>
    <property type="evidence" value="ECO:0007669"/>
    <property type="project" value="InterPro"/>
</dbReference>
<keyword evidence="11" id="KW-0812">Transmembrane</keyword>
<dbReference type="GO" id="GO:0009252">
    <property type="term" value="P:peptidoglycan biosynthetic process"/>
    <property type="evidence" value="ECO:0007669"/>
    <property type="project" value="UniProtKB-KW"/>
</dbReference>
<protein>
    <recommendedName>
        <fullName evidence="12">Peptidase S11 D-alanyl-D-alanine carboxypeptidase A N-terminal domain-containing protein</fullName>
    </recommendedName>
</protein>
<dbReference type="InterPro" id="IPR012338">
    <property type="entry name" value="Beta-lactam/transpept-like"/>
</dbReference>
<dbReference type="InterPro" id="IPR001967">
    <property type="entry name" value="Peptidase_S11_N"/>
</dbReference>
<comment type="caution">
    <text evidence="13">The sequence shown here is derived from an EMBL/GenBank/DDBJ whole genome shotgun (WGS) entry which is preliminary data.</text>
</comment>
<evidence type="ECO:0000313" key="14">
    <source>
        <dbReference type="Proteomes" id="UP000229612"/>
    </source>
</evidence>
<dbReference type="InterPro" id="IPR018044">
    <property type="entry name" value="Peptidase_S11"/>
</dbReference>
<dbReference type="Pfam" id="PF00768">
    <property type="entry name" value="Peptidase_S11"/>
    <property type="match status" value="1"/>
</dbReference>
<dbReference type="Gene3D" id="3.40.710.10">
    <property type="entry name" value="DD-peptidase/beta-lactamase superfamily"/>
    <property type="match status" value="1"/>
</dbReference>
<proteinExistence type="inferred from homology"/>
<feature type="transmembrane region" description="Helical" evidence="11">
    <location>
        <begin position="39"/>
        <end position="59"/>
    </location>
</feature>
<dbReference type="SUPFAM" id="SSF56601">
    <property type="entry name" value="beta-lactamase/transpeptidase-like"/>
    <property type="match status" value="1"/>
</dbReference>
<keyword evidence="6" id="KW-0961">Cell wall biogenesis/degradation</keyword>
<evidence type="ECO:0000256" key="6">
    <source>
        <dbReference type="ARBA" id="ARBA00023316"/>
    </source>
</evidence>
<dbReference type="GO" id="GO:0071555">
    <property type="term" value="P:cell wall organization"/>
    <property type="evidence" value="ECO:0007669"/>
    <property type="project" value="UniProtKB-KW"/>
</dbReference>
<feature type="active site" description="Proton acceptor" evidence="7">
    <location>
        <position position="128"/>
    </location>
</feature>
<feature type="binding site" evidence="8">
    <location>
        <position position="296"/>
    </location>
    <ligand>
        <name>substrate</name>
    </ligand>
</feature>
<keyword evidence="2" id="KW-0732">Signal</keyword>
<keyword evidence="11" id="KW-1133">Transmembrane helix</keyword>
<evidence type="ECO:0000256" key="8">
    <source>
        <dbReference type="PIRSR" id="PIRSR618044-2"/>
    </source>
</evidence>
<dbReference type="EMBL" id="PFBG01000012">
    <property type="protein sequence ID" value="PIR86059.1"/>
    <property type="molecule type" value="Genomic_DNA"/>
</dbReference>
<keyword evidence="4" id="KW-0133">Cell shape</keyword>
<dbReference type="Proteomes" id="UP000229612">
    <property type="component" value="Unassembled WGS sequence"/>
</dbReference>
<gene>
    <name evidence="13" type="ORF">COU14_01020</name>
</gene>
<keyword evidence="5" id="KW-0573">Peptidoglycan synthesis</keyword>
<feature type="domain" description="Peptidase S11 D-alanyl-D-alanine carboxypeptidase A N-terminal" evidence="12">
    <location>
        <begin position="94"/>
        <end position="326"/>
    </location>
</feature>
<evidence type="ECO:0000256" key="10">
    <source>
        <dbReference type="SAM" id="MobiDB-lite"/>
    </source>
</evidence>
<dbReference type="GO" id="GO:0006508">
    <property type="term" value="P:proteolysis"/>
    <property type="evidence" value="ECO:0007669"/>
    <property type="project" value="InterPro"/>
</dbReference>
<accession>A0A2H0UI35</accession>
<reference evidence="14" key="1">
    <citation type="submission" date="2017-09" db="EMBL/GenBank/DDBJ databases">
        <title>Depth-based differentiation of microbial function through sediment-hosted aquifers and enrichment of novel symbionts in the deep terrestrial subsurface.</title>
        <authorList>
            <person name="Probst A.J."/>
            <person name="Ladd B."/>
            <person name="Jarett J.K."/>
            <person name="Geller-Mcgrath D.E."/>
            <person name="Sieber C.M.K."/>
            <person name="Emerson J.B."/>
            <person name="Anantharaman K."/>
            <person name="Thomas B.C."/>
            <person name="Malmstrom R."/>
            <person name="Stieglmeier M."/>
            <person name="Klingl A."/>
            <person name="Woyke T."/>
            <person name="Ryan C.M."/>
            <person name="Banfield J.F."/>
        </authorList>
    </citation>
    <scope>NUCLEOTIDE SEQUENCE [LARGE SCALE GENOMIC DNA]</scope>
</reference>
<evidence type="ECO:0000313" key="13">
    <source>
        <dbReference type="EMBL" id="PIR86059.1"/>
    </source>
</evidence>